<organism evidence="2 3">
    <name type="scientific">Apiospora marii</name>
    <dbReference type="NCBI Taxonomy" id="335849"/>
    <lineage>
        <taxon>Eukaryota</taxon>
        <taxon>Fungi</taxon>
        <taxon>Dikarya</taxon>
        <taxon>Ascomycota</taxon>
        <taxon>Pezizomycotina</taxon>
        <taxon>Sordariomycetes</taxon>
        <taxon>Xylariomycetidae</taxon>
        <taxon>Amphisphaeriales</taxon>
        <taxon>Apiosporaceae</taxon>
        <taxon>Apiospora</taxon>
    </lineage>
</organism>
<keyword evidence="3" id="KW-1185">Reference proteome</keyword>
<evidence type="ECO:0000313" key="3">
    <source>
        <dbReference type="Proteomes" id="UP001396898"/>
    </source>
</evidence>
<dbReference type="Proteomes" id="UP001396898">
    <property type="component" value="Unassembled WGS sequence"/>
</dbReference>
<reference evidence="2 3" key="1">
    <citation type="submission" date="2023-01" db="EMBL/GenBank/DDBJ databases">
        <title>Analysis of 21 Apiospora genomes using comparative genomics revels a genus with tremendous synthesis potential of carbohydrate active enzymes and secondary metabolites.</title>
        <authorList>
            <person name="Sorensen T."/>
        </authorList>
    </citation>
    <scope>NUCLEOTIDE SEQUENCE [LARGE SCALE GENOMIC DNA]</scope>
    <source>
        <strain evidence="2 3">CBS 20057</strain>
    </source>
</reference>
<proteinExistence type="predicted"/>
<feature type="compositionally biased region" description="Polar residues" evidence="1">
    <location>
        <begin position="174"/>
        <end position="183"/>
    </location>
</feature>
<feature type="region of interest" description="Disordered" evidence="1">
    <location>
        <begin position="159"/>
        <end position="183"/>
    </location>
</feature>
<sequence>MFGQHRRAFIQGHTLGHVIPDLTRRMARICRALPDPAPDVSPIAAEEKTRLRVRSPSPPLASTSANTMRYISARSPTCTLSNSPALRPTTTVRPAASDGDLDAIPIEDPRPPPVDQRAHDYQHPAAQSQGSIHDTELRDAFGTVDDTGEAQVVQGGWDRRAGGRRGLTHLPRCTQASGTPRFR</sequence>
<name>A0ABR1RGY6_9PEZI</name>
<accession>A0ABR1RGY6</accession>
<dbReference type="EMBL" id="JAQQWI010000015">
    <property type="protein sequence ID" value="KAK8012534.1"/>
    <property type="molecule type" value="Genomic_DNA"/>
</dbReference>
<protein>
    <submittedName>
        <fullName evidence="2">Uncharacterized protein</fullName>
    </submittedName>
</protein>
<feature type="region of interest" description="Disordered" evidence="1">
    <location>
        <begin position="76"/>
        <end position="134"/>
    </location>
</feature>
<evidence type="ECO:0000313" key="2">
    <source>
        <dbReference type="EMBL" id="KAK8012534.1"/>
    </source>
</evidence>
<feature type="compositionally biased region" description="Polar residues" evidence="1">
    <location>
        <begin position="76"/>
        <end position="92"/>
    </location>
</feature>
<evidence type="ECO:0000256" key="1">
    <source>
        <dbReference type="SAM" id="MobiDB-lite"/>
    </source>
</evidence>
<gene>
    <name evidence="2" type="ORF">PG991_009909</name>
</gene>
<comment type="caution">
    <text evidence="2">The sequence shown here is derived from an EMBL/GenBank/DDBJ whole genome shotgun (WGS) entry which is preliminary data.</text>
</comment>